<dbReference type="Pfam" id="PF00574">
    <property type="entry name" value="CLP_protease"/>
    <property type="match status" value="1"/>
</dbReference>
<sequence>MNSYIVFTAGVDKITAAKLRAAVTDAFNSGVKEITIFISSNGGDVFEGLGIAAFIRALEVPVVTHNIGQIDSVANVIFAAGKERLASPNSSFLFHGVVMNFEKVSLLESQLEEQLTNVKRLKESMATNYSSYTGVPVRVVNDLMAKGGGGFLSAKEALVLKIIDSIEDPIIPTGVNVISIGNS</sequence>
<dbReference type="GO" id="GO:0009368">
    <property type="term" value="C:endopeptidase Clp complex"/>
    <property type="evidence" value="ECO:0007669"/>
    <property type="project" value="TreeGrafter"/>
</dbReference>
<dbReference type="InterPro" id="IPR029045">
    <property type="entry name" value="ClpP/crotonase-like_dom_sf"/>
</dbReference>
<evidence type="ECO:0000313" key="8">
    <source>
        <dbReference type="Proteomes" id="UP000229674"/>
    </source>
</evidence>
<dbReference type="Proteomes" id="UP000229674">
    <property type="component" value="Unassembled WGS sequence"/>
</dbReference>
<dbReference type="EMBL" id="PFQX01000022">
    <property type="protein sequence ID" value="PJC65465.1"/>
    <property type="molecule type" value="Genomic_DNA"/>
</dbReference>
<dbReference type="Gene3D" id="3.90.226.10">
    <property type="entry name" value="2-enoyl-CoA Hydratase, Chain A, domain 1"/>
    <property type="match status" value="1"/>
</dbReference>
<reference evidence="8" key="1">
    <citation type="submission" date="2017-09" db="EMBL/GenBank/DDBJ databases">
        <title>Depth-based differentiation of microbial function through sediment-hosted aquifers and enrichment of novel symbionts in the deep terrestrial subsurface.</title>
        <authorList>
            <person name="Probst A.J."/>
            <person name="Ladd B."/>
            <person name="Jarett J.K."/>
            <person name="Geller-Mcgrath D.E."/>
            <person name="Sieber C.M.K."/>
            <person name="Emerson J.B."/>
            <person name="Anantharaman K."/>
            <person name="Thomas B.C."/>
            <person name="Malmstrom R."/>
            <person name="Stieglmeier M."/>
            <person name="Klingl A."/>
            <person name="Woyke T."/>
            <person name="Ryan C.M."/>
            <person name="Banfield J.F."/>
        </authorList>
    </citation>
    <scope>NUCLEOTIDE SEQUENCE [LARGE SCALE GENOMIC DNA]</scope>
</reference>
<dbReference type="PRINTS" id="PR00127">
    <property type="entry name" value="CLPPROTEASEP"/>
</dbReference>
<keyword evidence="3" id="KW-0645">Protease</keyword>
<keyword evidence="5" id="KW-0720">Serine protease</keyword>
<name>A0A2M8G1D3_9BACT</name>
<evidence type="ECO:0000256" key="6">
    <source>
        <dbReference type="RuleBase" id="RU003567"/>
    </source>
</evidence>
<dbReference type="GO" id="GO:0051117">
    <property type="term" value="F:ATPase binding"/>
    <property type="evidence" value="ECO:0007669"/>
    <property type="project" value="TreeGrafter"/>
</dbReference>
<evidence type="ECO:0000256" key="1">
    <source>
        <dbReference type="ARBA" id="ARBA00007039"/>
    </source>
</evidence>
<comment type="similarity">
    <text evidence="1 6">Belongs to the peptidase S14 family.</text>
</comment>
<organism evidence="7 8">
    <name type="scientific">Candidatus Colwellbacteria bacterium CG_4_9_14_0_2_um_filter_50_12</name>
    <dbReference type="NCBI Taxonomy" id="1974538"/>
    <lineage>
        <taxon>Bacteria</taxon>
        <taxon>Candidatus Colwelliibacteriota</taxon>
    </lineage>
</organism>
<evidence type="ECO:0000256" key="5">
    <source>
        <dbReference type="ARBA" id="ARBA00022825"/>
    </source>
</evidence>
<evidence type="ECO:0000256" key="3">
    <source>
        <dbReference type="ARBA" id="ARBA00022670"/>
    </source>
</evidence>
<keyword evidence="2" id="KW-0963">Cytoplasm</keyword>
<dbReference type="InterPro" id="IPR001907">
    <property type="entry name" value="ClpP"/>
</dbReference>
<evidence type="ECO:0000256" key="2">
    <source>
        <dbReference type="ARBA" id="ARBA00022490"/>
    </source>
</evidence>
<evidence type="ECO:0000256" key="4">
    <source>
        <dbReference type="ARBA" id="ARBA00022801"/>
    </source>
</evidence>
<keyword evidence="4" id="KW-0378">Hydrolase</keyword>
<dbReference type="InterPro" id="IPR023562">
    <property type="entry name" value="ClpP/TepA"/>
</dbReference>
<gene>
    <name evidence="7" type="ORF">CO020_00500</name>
</gene>
<evidence type="ECO:0000313" key="7">
    <source>
        <dbReference type="EMBL" id="PJC65465.1"/>
    </source>
</evidence>
<dbReference type="GO" id="GO:0006515">
    <property type="term" value="P:protein quality control for misfolded or incompletely synthesized proteins"/>
    <property type="evidence" value="ECO:0007669"/>
    <property type="project" value="TreeGrafter"/>
</dbReference>
<dbReference type="GO" id="GO:0004252">
    <property type="term" value="F:serine-type endopeptidase activity"/>
    <property type="evidence" value="ECO:0007669"/>
    <property type="project" value="InterPro"/>
</dbReference>
<dbReference type="AlphaFoldDB" id="A0A2M8G1D3"/>
<dbReference type="PANTHER" id="PTHR10381:SF70">
    <property type="entry name" value="ATP-DEPENDENT CLP PROTEASE PROTEOLYTIC SUBUNIT"/>
    <property type="match status" value="1"/>
</dbReference>
<protein>
    <recommendedName>
        <fullName evidence="6">ATP-dependent Clp protease proteolytic subunit</fullName>
    </recommendedName>
</protein>
<proteinExistence type="inferred from homology"/>
<dbReference type="GO" id="GO:0004176">
    <property type="term" value="F:ATP-dependent peptidase activity"/>
    <property type="evidence" value="ECO:0007669"/>
    <property type="project" value="InterPro"/>
</dbReference>
<dbReference type="SUPFAM" id="SSF52096">
    <property type="entry name" value="ClpP/crotonase"/>
    <property type="match status" value="1"/>
</dbReference>
<dbReference type="PANTHER" id="PTHR10381">
    <property type="entry name" value="ATP-DEPENDENT CLP PROTEASE PROTEOLYTIC SUBUNIT"/>
    <property type="match status" value="1"/>
</dbReference>
<comment type="caution">
    <text evidence="7">The sequence shown here is derived from an EMBL/GenBank/DDBJ whole genome shotgun (WGS) entry which is preliminary data.</text>
</comment>
<accession>A0A2M8G1D3</accession>